<evidence type="ECO:0000313" key="7">
    <source>
        <dbReference type="EMBL" id="KXN67552.1"/>
    </source>
</evidence>
<feature type="transmembrane region" description="Helical" evidence="5">
    <location>
        <begin position="157"/>
        <end position="179"/>
    </location>
</feature>
<evidence type="ECO:0000256" key="4">
    <source>
        <dbReference type="ARBA" id="ARBA00023136"/>
    </source>
</evidence>
<protein>
    <recommendedName>
        <fullName evidence="6">G-protein coupled receptors family 1 profile domain-containing protein</fullName>
    </recommendedName>
</protein>
<feature type="transmembrane region" description="Helical" evidence="5">
    <location>
        <begin position="258"/>
        <end position="281"/>
    </location>
</feature>
<feature type="domain" description="G-protein coupled receptors family 1 profile" evidence="6">
    <location>
        <begin position="56"/>
        <end position="309"/>
    </location>
</feature>
<dbReference type="EMBL" id="KQ964628">
    <property type="protein sequence ID" value="KXN67552.1"/>
    <property type="molecule type" value="Genomic_DNA"/>
</dbReference>
<evidence type="ECO:0000313" key="8">
    <source>
        <dbReference type="Proteomes" id="UP000070444"/>
    </source>
</evidence>
<feature type="transmembrane region" description="Helical" evidence="5">
    <location>
        <begin position="199"/>
        <end position="223"/>
    </location>
</feature>
<dbReference type="SUPFAM" id="SSF81321">
    <property type="entry name" value="Family A G protein-coupled receptor-like"/>
    <property type="match status" value="1"/>
</dbReference>
<comment type="subcellular location">
    <subcellularLocation>
        <location evidence="1">Membrane</location>
    </subcellularLocation>
</comment>
<sequence length="330" mass="37213">MIEYYNNRINEIHITYVISKIFTMVKSLVQTYQEIRVSSQPFNFIQDWFLLALGFGSFFILVPLLKVAFQQKWSSHKIDMKLSILMVVFDVLTAADAILVSFNNLLNIPWNYPNNISCTINPIISLFIYFTSVCLVAVLSLERCLLIVYKKEYSDRFYYLIIIFLAITIFAICALTSALNGWGLVATGVYCLFDVSKVGGIVGSLLSGVLIGSCLIVIFIAYIKICLFRRDRSQVEQVELGLDPEKVKMEANSTIIKSLAIIIISAFTNGPFTLLLMMQIIGSNLNTPAINSISSILINFNLLTNALILLNMKPELWKGIKSFYGLKIDE</sequence>
<dbReference type="AlphaFoldDB" id="A0A137NXX1"/>
<reference evidence="7 8" key="1">
    <citation type="journal article" date="2015" name="Genome Biol. Evol.">
        <title>Phylogenomic analyses indicate that early fungi evolved digesting cell walls of algal ancestors of land plants.</title>
        <authorList>
            <person name="Chang Y."/>
            <person name="Wang S."/>
            <person name="Sekimoto S."/>
            <person name="Aerts A.L."/>
            <person name="Choi C."/>
            <person name="Clum A."/>
            <person name="LaButti K.M."/>
            <person name="Lindquist E.A."/>
            <person name="Yee Ngan C."/>
            <person name="Ohm R.A."/>
            <person name="Salamov A.A."/>
            <person name="Grigoriev I.V."/>
            <person name="Spatafora J.W."/>
            <person name="Berbee M.L."/>
        </authorList>
    </citation>
    <scope>NUCLEOTIDE SEQUENCE [LARGE SCALE GENOMIC DNA]</scope>
    <source>
        <strain evidence="7 8">NRRL 28638</strain>
    </source>
</reference>
<dbReference type="Pfam" id="PF00001">
    <property type="entry name" value="7tm_1"/>
    <property type="match status" value="1"/>
</dbReference>
<dbReference type="InterPro" id="IPR000276">
    <property type="entry name" value="GPCR_Rhodpsn"/>
</dbReference>
<evidence type="ECO:0000256" key="5">
    <source>
        <dbReference type="SAM" id="Phobius"/>
    </source>
</evidence>
<name>A0A137NXX1_CONC2</name>
<evidence type="ECO:0000259" key="6">
    <source>
        <dbReference type="PROSITE" id="PS50262"/>
    </source>
</evidence>
<dbReference type="PROSITE" id="PS50262">
    <property type="entry name" value="G_PROTEIN_RECEP_F1_2"/>
    <property type="match status" value="1"/>
</dbReference>
<accession>A0A137NXX1</accession>
<feature type="transmembrane region" description="Helical" evidence="5">
    <location>
        <begin position="81"/>
        <end position="102"/>
    </location>
</feature>
<evidence type="ECO:0000256" key="2">
    <source>
        <dbReference type="ARBA" id="ARBA00022692"/>
    </source>
</evidence>
<keyword evidence="3 5" id="KW-1133">Transmembrane helix</keyword>
<keyword evidence="8" id="KW-1185">Reference proteome</keyword>
<evidence type="ECO:0000256" key="1">
    <source>
        <dbReference type="ARBA" id="ARBA00004370"/>
    </source>
</evidence>
<dbReference type="PROSITE" id="PS00237">
    <property type="entry name" value="G_PROTEIN_RECEP_F1_1"/>
    <property type="match status" value="1"/>
</dbReference>
<proteinExistence type="predicted"/>
<dbReference type="GO" id="GO:0016020">
    <property type="term" value="C:membrane"/>
    <property type="evidence" value="ECO:0007669"/>
    <property type="project" value="UniProtKB-SubCell"/>
</dbReference>
<dbReference type="Gene3D" id="1.20.1070.10">
    <property type="entry name" value="Rhodopsin 7-helix transmembrane proteins"/>
    <property type="match status" value="1"/>
</dbReference>
<feature type="transmembrane region" description="Helical" evidence="5">
    <location>
        <begin position="293"/>
        <end position="312"/>
    </location>
</feature>
<gene>
    <name evidence="7" type="ORF">CONCODRAFT_10353</name>
</gene>
<feature type="transmembrane region" description="Helical" evidence="5">
    <location>
        <begin position="122"/>
        <end position="145"/>
    </location>
</feature>
<dbReference type="GO" id="GO:0004930">
    <property type="term" value="F:G protein-coupled receptor activity"/>
    <property type="evidence" value="ECO:0007669"/>
    <property type="project" value="InterPro"/>
</dbReference>
<keyword evidence="4 5" id="KW-0472">Membrane</keyword>
<evidence type="ECO:0000256" key="3">
    <source>
        <dbReference type="ARBA" id="ARBA00022989"/>
    </source>
</evidence>
<dbReference type="CDD" id="cd00637">
    <property type="entry name" value="7tm_classA_rhodopsin-like"/>
    <property type="match status" value="1"/>
</dbReference>
<keyword evidence="2 5" id="KW-0812">Transmembrane</keyword>
<feature type="transmembrane region" description="Helical" evidence="5">
    <location>
        <begin position="48"/>
        <end position="69"/>
    </location>
</feature>
<dbReference type="InterPro" id="IPR017452">
    <property type="entry name" value="GPCR_Rhodpsn_7TM"/>
</dbReference>
<organism evidence="7 8">
    <name type="scientific">Conidiobolus coronatus (strain ATCC 28846 / CBS 209.66 / NRRL 28638)</name>
    <name type="common">Delacroixia coronata</name>
    <dbReference type="NCBI Taxonomy" id="796925"/>
    <lineage>
        <taxon>Eukaryota</taxon>
        <taxon>Fungi</taxon>
        <taxon>Fungi incertae sedis</taxon>
        <taxon>Zoopagomycota</taxon>
        <taxon>Entomophthoromycotina</taxon>
        <taxon>Entomophthoromycetes</taxon>
        <taxon>Entomophthorales</taxon>
        <taxon>Ancylistaceae</taxon>
        <taxon>Conidiobolus</taxon>
    </lineage>
</organism>
<dbReference type="Proteomes" id="UP000070444">
    <property type="component" value="Unassembled WGS sequence"/>
</dbReference>